<name>A0AA38LI92_TAXCH</name>
<protein>
    <submittedName>
        <fullName evidence="1">Uncharacterized protein</fullName>
    </submittedName>
</protein>
<dbReference type="Proteomes" id="UP000824469">
    <property type="component" value="Unassembled WGS sequence"/>
</dbReference>
<feature type="non-terminal residue" evidence="1">
    <location>
        <position position="59"/>
    </location>
</feature>
<gene>
    <name evidence="1" type="ORF">KI387_005202</name>
</gene>
<organism evidence="1 2">
    <name type="scientific">Taxus chinensis</name>
    <name type="common">Chinese yew</name>
    <name type="synonym">Taxus wallichiana var. chinensis</name>
    <dbReference type="NCBI Taxonomy" id="29808"/>
    <lineage>
        <taxon>Eukaryota</taxon>
        <taxon>Viridiplantae</taxon>
        <taxon>Streptophyta</taxon>
        <taxon>Embryophyta</taxon>
        <taxon>Tracheophyta</taxon>
        <taxon>Spermatophyta</taxon>
        <taxon>Pinopsida</taxon>
        <taxon>Pinidae</taxon>
        <taxon>Conifers II</taxon>
        <taxon>Cupressales</taxon>
        <taxon>Taxaceae</taxon>
        <taxon>Taxus</taxon>
    </lineage>
</organism>
<accession>A0AA38LI92</accession>
<evidence type="ECO:0000313" key="2">
    <source>
        <dbReference type="Proteomes" id="UP000824469"/>
    </source>
</evidence>
<feature type="non-terminal residue" evidence="1">
    <location>
        <position position="1"/>
    </location>
</feature>
<evidence type="ECO:0000313" key="1">
    <source>
        <dbReference type="EMBL" id="KAH9325024.1"/>
    </source>
</evidence>
<dbReference type="AlphaFoldDB" id="A0AA38LI92"/>
<dbReference type="EMBL" id="JAHRHJ020000002">
    <property type="protein sequence ID" value="KAH9325024.1"/>
    <property type="molecule type" value="Genomic_DNA"/>
</dbReference>
<sequence>SRRPEVYRKFEASRFLKVLISTVSAGFPRVPVINASVGFSLSSDSIRRAGLFQKFRHYQ</sequence>
<comment type="caution">
    <text evidence="1">The sequence shown here is derived from an EMBL/GenBank/DDBJ whole genome shotgun (WGS) entry which is preliminary data.</text>
</comment>
<proteinExistence type="predicted"/>
<keyword evidence="2" id="KW-1185">Reference proteome</keyword>
<reference evidence="1 2" key="1">
    <citation type="journal article" date="2021" name="Nat. Plants">
        <title>The Taxus genome provides insights into paclitaxel biosynthesis.</title>
        <authorList>
            <person name="Xiong X."/>
            <person name="Gou J."/>
            <person name="Liao Q."/>
            <person name="Li Y."/>
            <person name="Zhou Q."/>
            <person name="Bi G."/>
            <person name="Li C."/>
            <person name="Du R."/>
            <person name="Wang X."/>
            <person name="Sun T."/>
            <person name="Guo L."/>
            <person name="Liang H."/>
            <person name="Lu P."/>
            <person name="Wu Y."/>
            <person name="Zhang Z."/>
            <person name="Ro D.K."/>
            <person name="Shang Y."/>
            <person name="Huang S."/>
            <person name="Yan J."/>
        </authorList>
    </citation>
    <scope>NUCLEOTIDE SEQUENCE [LARGE SCALE GENOMIC DNA]</scope>
    <source>
        <strain evidence="1">Ta-2019</strain>
    </source>
</reference>